<evidence type="ECO:0000313" key="4">
    <source>
        <dbReference type="Proteomes" id="UP000836841"/>
    </source>
</evidence>
<dbReference type="PANTHER" id="PTHR31170:SF25">
    <property type="entry name" value="BNAA09G04570D PROTEIN"/>
    <property type="match status" value="1"/>
</dbReference>
<organism evidence="3 4">
    <name type="scientific">Thlaspi arvense</name>
    <name type="common">Field penny-cress</name>
    <dbReference type="NCBI Taxonomy" id="13288"/>
    <lineage>
        <taxon>Eukaryota</taxon>
        <taxon>Viridiplantae</taxon>
        <taxon>Streptophyta</taxon>
        <taxon>Embryophyta</taxon>
        <taxon>Tracheophyta</taxon>
        <taxon>Spermatophyta</taxon>
        <taxon>Magnoliopsida</taxon>
        <taxon>eudicotyledons</taxon>
        <taxon>Gunneridae</taxon>
        <taxon>Pentapetalae</taxon>
        <taxon>rosids</taxon>
        <taxon>malvids</taxon>
        <taxon>Brassicales</taxon>
        <taxon>Brassicaceae</taxon>
        <taxon>Thlaspideae</taxon>
        <taxon>Thlaspi</taxon>
    </lineage>
</organism>
<evidence type="ECO:0000256" key="1">
    <source>
        <dbReference type="SAM" id="MobiDB-lite"/>
    </source>
</evidence>
<dbReference type="PANTHER" id="PTHR31170">
    <property type="entry name" value="BNAC04G53230D PROTEIN"/>
    <property type="match status" value="1"/>
</dbReference>
<feature type="region of interest" description="Disordered" evidence="1">
    <location>
        <begin position="247"/>
        <end position="266"/>
    </location>
</feature>
<dbReference type="Pfam" id="PF03140">
    <property type="entry name" value="DUF247"/>
    <property type="match status" value="1"/>
</dbReference>
<evidence type="ECO:0000313" key="3">
    <source>
        <dbReference type="EMBL" id="CAH2055280.1"/>
    </source>
</evidence>
<dbReference type="InterPro" id="IPR004158">
    <property type="entry name" value="DUF247_pln"/>
</dbReference>
<accession>A0AAU9S1S0</accession>
<feature type="compositionally biased region" description="Acidic residues" evidence="1">
    <location>
        <begin position="247"/>
        <end position="258"/>
    </location>
</feature>
<evidence type="ECO:0000256" key="2">
    <source>
        <dbReference type="SAM" id="Phobius"/>
    </source>
</evidence>
<keyword evidence="4" id="KW-1185">Reference proteome</keyword>
<keyword evidence="2" id="KW-1133">Transmembrane helix</keyword>
<keyword evidence="2" id="KW-0812">Transmembrane</keyword>
<protein>
    <submittedName>
        <fullName evidence="3">Uncharacterized protein</fullName>
    </submittedName>
</protein>
<feature type="transmembrane region" description="Helical" evidence="2">
    <location>
        <begin position="503"/>
        <end position="527"/>
    </location>
</feature>
<dbReference type="Proteomes" id="UP000836841">
    <property type="component" value="Chromosome 3"/>
</dbReference>
<sequence>MLPKRQNESSTTEQHSFDEARWVINVRKSLDAELEEHDLEEVTICIFTVPKALMCSHRDSYTPHRVSIGPYHCLKPELHEMERYKLMIARKFRNQSKSFRFHDLVEKLQSMEIKIRACYHKYIGFNDETLLWIMAVDSSFLIEFLKIYSFRKVETLINRVGHNEILRDIMMIENQIPFFVLRKTLEFQLESTESADGLLVSVLTGLCRDLSPLVIKFDDDEILKAHFHDYNHILDFLYQMIVPRIEEEQEAEEEEEEENRAGDNGGNRAVRFLQEFKLQLNRVLASRPADLILRLPLRIISNLPGFIALKFSADYLFTRQENEATTTTAGQESSSASIPNIEKPPLVEELTIPSVSDLHKAGVRFKPTTNGNISTVAFDSDSGQFHLPVINLDINTETVLRNLVAYEASNTSGPLVFTRYTELVNGIIDSEEDVRLLREQGVLVSRLKSDQEAAEMWNGMSKSVRLTRVGFLDKTIEDVNRYYTGRWKVKIGRFVEVYLYGSWQIFAFFAAALLLILLSLQVLSLVFSSLRLLRLRTG</sequence>
<reference evidence="3 4" key="1">
    <citation type="submission" date="2022-03" db="EMBL/GenBank/DDBJ databases">
        <authorList>
            <person name="Nunn A."/>
            <person name="Chopra R."/>
            <person name="Nunn A."/>
            <person name="Contreras Garrido A."/>
        </authorList>
    </citation>
    <scope>NUCLEOTIDE SEQUENCE [LARGE SCALE GENOMIC DNA]</scope>
</reference>
<gene>
    <name evidence="3" type="ORF">TAV2_LOCUS9256</name>
</gene>
<proteinExistence type="predicted"/>
<dbReference type="AlphaFoldDB" id="A0AAU9S1S0"/>
<keyword evidence="2" id="KW-0472">Membrane</keyword>
<dbReference type="EMBL" id="OU466859">
    <property type="protein sequence ID" value="CAH2055280.1"/>
    <property type="molecule type" value="Genomic_DNA"/>
</dbReference>
<name>A0AAU9S1S0_THLAR</name>